<dbReference type="AlphaFoldDB" id="A0A1I6RNY1"/>
<gene>
    <name evidence="3" type="ORF">SAMN04488556_1953</name>
</gene>
<feature type="domain" description="UspA" evidence="2">
    <location>
        <begin position="154"/>
        <end position="279"/>
    </location>
</feature>
<evidence type="ECO:0000259" key="2">
    <source>
        <dbReference type="Pfam" id="PF00582"/>
    </source>
</evidence>
<dbReference type="Proteomes" id="UP000199199">
    <property type="component" value="Unassembled WGS sequence"/>
</dbReference>
<evidence type="ECO:0000313" key="3">
    <source>
        <dbReference type="EMBL" id="SFS66427.1"/>
    </source>
</evidence>
<evidence type="ECO:0000313" key="4">
    <source>
        <dbReference type="Proteomes" id="UP000199199"/>
    </source>
</evidence>
<sequence>MSQPPATSPVLVAVGDPSHVEQLVRTAGDLARVAGRVVRIVSVTVKPPSSPFSLYTDETIVEEYPGNSREILERALEVAPDDVAVESEVVVARSAVDGITTAVAESEASALVVGWRDRRGRTDAVLGTTVDQLLERVSCDLYVERIGHEADGVDSILLPVAGGPHVEPACRVAAAIAAPNDATVSVLSVAPTDHGSGSAREYVAEAELALENAGGSTVRIESKVERGAAETDPADAIVDRAAAHDVLVFGATRQGALHRRLVGSIPRAVVRRTDRTIILCRAGDAVAGPILRQLRGLLSPS</sequence>
<protein>
    <submittedName>
        <fullName evidence="3">Universal stress protein family protein</fullName>
    </submittedName>
</protein>
<name>A0A1I6RNY1_9EURY</name>
<dbReference type="CDD" id="cd00293">
    <property type="entry name" value="USP-like"/>
    <property type="match status" value="2"/>
</dbReference>
<dbReference type="PANTHER" id="PTHR46268:SF6">
    <property type="entry name" value="UNIVERSAL STRESS PROTEIN UP12"/>
    <property type="match status" value="1"/>
</dbReference>
<dbReference type="EMBL" id="FOZS01000002">
    <property type="protein sequence ID" value="SFS66427.1"/>
    <property type="molecule type" value="Genomic_DNA"/>
</dbReference>
<dbReference type="PANTHER" id="PTHR46268">
    <property type="entry name" value="STRESS RESPONSE PROTEIN NHAX"/>
    <property type="match status" value="1"/>
</dbReference>
<feature type="domain" description="UspA" evidence="2">
    <location>
        <begin position="9"/>
        <end position="143"/>
    </location>
</feature>
<dbReference type="Pfam" id="PF00582">
    <property type="entry name" value="Usp"/>
    <property type="match status" value="2"/>
</dbReference>
<evidence type="ECO:0000256" key="1">
    <source>
        <dbReference type="ARBA" id="ARBA00008791"/>
    </source>
</evidence>
<dbReference type="RefSeq" id="WP_092904104.1">
    <property type="nucleotide sequence ID" value="NZ_FOZS01000002.1"/>
</dbReference>
<keyword evidence="4" id="KW-1185">Reference proteome</keyword>
<accession>A0A1I6RNY1</accession>
<dbReference type="Gene3D" id="3.40.50.620">
    <property type="entry name" value="HUPs"/>
    <property type="match status" value="2"/>
</dbReference>
<proteinExistence type="inferred from homology"/>
<dbReference type="InterPro" id="IPR014729">
    <property type="entry name" value="Rossmann-like_a/b/a_fold"/>
</dbReference>
<dbReference type="InterPro" id="IPR006016">
    <property type="entry name" value="UspA"/>
</dbReference>
<organism evidence="3 4">
    <name type="scientific">Halostagnicola kamekurae</name>
    <dbReference type="NCBI Taxonomy" id="619731"/>
    <lineage>
        <taxon>Archaea</taxon>
        <taxon>Methanobacteriati</taxon>
        <taxon>Methanobacteriota</taxon>
        <taxon>Stenosarchaea group</taxon>
        <taxon>Halobacteria</taxon>
        <taxon>Halobacteriales</taxon>
        <taxon>Natrialbaceae</taxon>
        <taxon>Halostagnicola</taxon>
    </lineage>
</organism>
<reference evidence="4" key="1">
    <citation type="submission" date="2016-10" db="EMBL/GenBank/DDBJ databases">
        <authorList>
            <person name="Varghese N."/>
            <person name="Submissions S."/>
        </authorList>
    </citation>
    <scope>NUCLEOTIDE SEQUENCE [LARGE SCALE GENOMIC DNA]</scope>
    <source>
        <strain evidence="4">DSM 22427</strain>
    </source>
</reference>
<dbReference type="OrthoDB" id="43026at2157"/>
<dbReference type="SUPFAM" id="SSF52402">
    <property type="entry name" value="Adenine nucleotide alpha hydrolases-like"/>
    <property type="match status" value="2"/>
</dbReference>
<comment type="similarity">
    <text evidence="1">Belongs to the universal stress protein A family.</text>
</comment>